<dbReference type="Pfam" id="PF09763">
    <property type="entry name" value="Sec3_CC"/>
    <property type="match status" value="1"/>
</dbReference>
<evidence type="ECO:0000256" key="1">
    <source>
        <dbReference type="SAM" id="Coils"/>
    </source>
</evidence>
<keyword evidence="4" id="KW-1185">Reference proteome</keyword>
<dbReference type="Pfam" id="PF15277">
    <property type="entry name" value="Sec3-PIP2_bind"/>
    <property type="match status" value="1"/>
</dbReference>
<sequence>MQNVLQFFRGQEERVLKCLRATKMKKISRKKKVVFVAITIKNKAKFISMVNPGSSERDAPRVSHTWPIEELLRIDGTDDPIEPEFGLFFASKTVRVTASTLEERNDFLATLVHLTREAHIAVTRLNVTELNELGYAQEEQLAELEEESKETDDNALMSAAEERDLQTLLNSWDGSADAQAFEEKLMEQLKTLEEARPAPLAPWPALTNVQAFLESDRHIEAIVEGTGTAAVALEQLQVWVDSCAMILKETHVGMAELEEENNRLQMQTTSHQRLLDKLAEIMRVLHVDPETEAIIARKPINMDPQAHIRASQALQQLMGTRLEAGLDDLQFVNPHPTPGHSPQHSPSACLLSLPPPLEFGGAAPHPISPHLPIPIRPPPAASLRMDLARKIFEFLTTKFAFVAEELANDKTRLSKRNFIKLDAHTELFQKLEPYASLVASLRSTDEAQFQALLKARTPGTLGIPPRPAYMGAMRFVYKRELQTFFDEFRSVFSRFPPSTAPPCSSCTRLLDGQLLHAPRAAEIPACSPVPARLPATSAPV</sequence>
<evidence type="ECO:0000313" key="3">
    <source>
        <dbReference type="EMBL" id="KAJ4461118.1"/>
    </source>
</evidence>
<dbReference type="SMART" id="SM01313">
    <property type="entry name" value="Sec3-PIP2_bind"/>
    <property type="match status" value="1"/>
</dbReference>
<evidence type="ECO:0000313" key="4">
    <source>
        <dbReference type="Proteomes" id="UP001141327"/>
    </source>
</evidence>
<dbReference type="Proteomes" id="UP001141327">
    <property type="component" value="Unassembled WGS sequence"/>
</dbReference>
<reference evidence="3" key="1">
    <citation type="journal article" date="2022" name="bioRxiv">
        <title>Genomics of Preaxostyla Flagellates Illuminates Evolutionary Transitions and the Path Towards Mitochondrial Loss.</title>
        <authorList>
            <person name="Novak L.V.F."/>
            <person name="Treitli S.C."/>
            <person name="Pyrih J."/>
            <person name="Halakuc P."/>
            <person name="Pipaliya S.V."/>
            <person name="Vacek V."/>
            <person name="Brzon O."/>
            <person name="Soukal P."/>
            <person name="Eme L."/>
            <person name="Dacks J.B."/>
            <person name="Karnkowska A."/>
            <person name="Elias M."/>
            <person name="Hampl V."/>
        </authorList>
    </citation>
    <scope>NUCLEOTIDE SEQUENCE</scope>
    <source>
        <strain evidence="3">RCP-MX</strain>
    </source>
</reference>
<accession>A0ABQ8US07</accession>
<organism evidence="3 4">
    <name type="scientific">Paratrimastix pyriformis</name>
    <dbReference type="NCBI Taxonomy" id="342808"/>
    <lineage>
        <taxon>Eukaryota</taxon>
        <taxon>Metamonada</taxon>
        <taxon>Preaxostyla</taxon>
        <taxon>Paratrimastigidae</taxon>
        <taxon>Paratrimastix</taxon>
    </lineage>
</organism>
<feature type="domain" description="Exocyst complex component Sec3 PIP2-binding N-terminal" evidence="2">
    <location>
        <begin position="29"/>
        <end position="118"/>
    </location>
</feature>
<name>A0ABQ8US07_9EUKA</name>
<dbReference type="InterPro" id="IPR019160">
    <property type="entry name" value="Sec3_CC"/>
</dbReference>
<dbReference type="PANTHER" id="PTHR16092">
    <property type="entry name" value="SEC3/SYNTAXIN-RELATED"/>
    <property type="match status" value="1"/>
</dbReference>
<keyword evidence="1" id="KW-0175">Coiled coil</keyword>
<gene>
    <name evidence="3" type="ORF">PAPYR_2571</name>
</gene>
<proteinExistence type="predicted"/>
<comment type="caution">
    <text evidence="3">The sequence shown here is derived from an EMBL/GenBank/DDBJ whole genome shotgun (WGS) entry which is preliminary data.</text>
</comment>
<protein>
    <recommendedName>
        <fullName evidence="2">Exocyst complex component Sec3 PIP2-binding N-terminal domain-containing protein</fullName>
    </recommendedName>
</protein>
<dbReference type="InterPro" id="IPR028258">
    <property type="entry name" value="Sec3-PIP2_bind"/>
</dbReference>
<evidence type="ECO:0000259" key="2">
    <source>
        <dbReference type="SMART" id="SM01313"/>
    </source>
</evidence>
<dbReference type="PANTHER" id="PTHR16092:SF14">
    <property type="entry name" value="EXOCYST COMPLEX COMPONENT 1 ISOFORM X1"/>
    <property type="match status" value="1"/>
</dbReference>
<feature type="coiled-coil region" evidence="1">
    <location>
        <begin position="247"/>
        <end position="274"/>
    </location>
</feature>
<dbReference type="EMBL" id="JAPMOS010000009">
    <property type="protein sequence ID" value="KAJ4461118.1"/>
    <property type="molecule type" value="Genomic_DNA"/>
</dbReference>